<feature type="compositionally biased region" description="Basic and acidic residues" evidence="1">
    <location>
        <begin position="305"/>
        <end position="323"/>
    </location>
</feature>
<sequence length="323" mass="35377">MAVSLTLASGARLGSVKISRDSKWDIIHHEYHGPPAPLSKDGRVIDTQEVADAKANHLLIHAETIADLAKKMAEANWHEPTEKKAEKPAEELPMINGPIQMTPKMMAALMAAVAEEQKTQQEQQKAVEALPESAPIVVIEPSRQVPPIIEPSLQIEAEEVPKVQEVKPVVELEVNNEIENKEPTKIPQKSYEGPLAQLGEDGRVLDTPEVQKAKELHLLAYKKLAELTKSKDGHGNKEESGNGWAPVSPSLHQLTRIYLPPMHIIYPPETSIGYGGPPAPIGENGKVMDTVEVELAKAAHKKAHEHAEAIAKRHPPRAEDNTI</sequence>
<proteinExistence type="predicted"/>
<dbReference type="EMBL" id="JBJJXI010000121">
    <property type="protein sequence ID" value="KAL3390037.1"/>
    <property type="molecule type" value="Genomic_DNA"/>
</dbReference>
<keyword evidence="3" id="KW-1185">Reference proteome</keyword>
<dbReference type="Proteomes" id="UP001627154">
    <property type="component" value="Unassembled WGS sequence"/>
</dbReference>
<organism evidence="2 3">
    <name type="scientific">Trichogramma kaykai</name>
    <dbReference type="NCBI Taxonomy" id="54128"/>
    <lineage>
        <taxon>Eukaryota</taxon>
        <taxon>Metazoa</taxon>
        <taxon>Ecdysozoa</taxon>
        <taxon>Arthropoda</taxon>
        <taxon>Hexapoda</taxon>
        <taxon>Insecta</taxon>
        <taxon>Pterygota</taxon>
        <taxon>Neoptera</taxon>
        <taxon>Endopterygota</taxon>
        <taxon>Hymenoptera</taxon>
        <taxon>Apocrita</taxon>
        <taxon>Proctotrupomorpha</taxon>
        <taxon>Chalcidoidea</taxon>
        <taxon>Trichogrammatidae</taxon>
        <taxon>Trichogramma</taxon>
    </lineage>
</organism>
<gene>
    <name evidence="2" type="ORF">TKK_014865</name>
</gene>
<feature type="region of interest" description="Disordered" evidence="1">
    <location>
        <begin position="298"/>
        <end position="323"/>
    </location>
</feature>
<reference evidence="2 3" key="1">
    <citation type="journal article" date="2024" name="bioRxiv">
        <title>A reference genome for Trichogramma kaykai: A tiny desert-dwelling parasitoid wasp with competing sex-ratio distorters.</title>
        <authorList>
            <person name="Culotta J."/>
            <person name="Lindsey A.R."/>
        </authorList>
    </citation>
    <scope>NUCLEOTIDE SEQUENCE [LARGE SCALE GENOMIC DNA]</scope>
    <source>
        <strain evidence="2 3">KSX58</strain>
    </source>
</reference>
<protein>
    <submittedName>
        <fullName evidence="2">Uncharacterized protein</fullName>
    </submittedName>
</protein>
<dbReference type="AlphaFoldDB" id="A0ABD2WAB6"/>
<comment type="caution">
    <text evidence="2">The sequence shown here is derived from an EMBL/GenBank/DDBJ whole genome shotgun (WGS) entry which is preliminary data.</text>
</comment>
<evidence type="ECO:0000256" key="1">
    <source>
        <dbReference type="SAM" id="MobiDB-lite"/>
    </source>
</evidence>
<evidence type="ECO:0000313" key="3">
    <source>
        <dbReference type="Proteomes" id="UP001627154"/>
    </source>
</evidence>
<accession>A0ABD2WAB6</accession>
<evidence type="ECO:0000313" key="2">
    <source>
        <dbReference type="EMBL" id="KAL3390037.1"/>
    </source>
</evidence>
<name>A0ABD2WAB6_9HYME</name>